<evidence type="ECO:0000313" key="2">
    <source>
        <dbReference type="Proteomes" id="UP000799424"/>
    </source>
</evidence>
<dbReference type="PANTHER" id="PTHR37981:SF1">
    <property type="entry name" value="SGNH HYDROLASE-TYPE ESTERASE DOMAIN-CONTAINING PROTEIN"/>
    <property type="match status" value="1"/>
</dbReference>
<evidence type="ECO:0008006" key="3">
    <source>
        <dbReference type="Google" id="ProtNLM"/>
    </source>
</evidence>
<dbReference type="SUPFAM" id="SSF52266">
    <property type="entry name" value="SGNH hydrolase"/>
    <property type="match status" value="1"/>
</dbReference>
<name>A0A6A6ZXA6_9PLEO</name>
<gene>
    <name evidence="1" type="ORF">CC86DRAFT_419014</name>
</gene>
<sequence>MLLLWSALVAPLLAFPTENLNPRDVFLQKRSPSFEWTAWGDSNASGVGNGRYLDGRRYLRYIEAYSQWINDDPKKLLPGSGGKFNIVVCSGSTAEEVLEFQFYDSDQKDGKPNWQYYPRPAIGKPTIGTLTVGGDDVDFPGILNNCILEGFPWPLSQGFTPRTCDEQRALSWSLIAQDDSRKTPKNDLVAKIDAVIKKIVTVGKKNIGSFKLYVTGYGQFFNAEDPYCDTVTFARSANPGRRFCEPGVKEPDQDNPNAGFLHYPYDVDETNPGIAYLNQVAKRSASSLSWDPKQTLWRDYMNDFWSKVDEGELKKAIGGNVSAKYNFWFDTIGYRARIFHPSKLLASSYYEAIVNQYSMDAIEESEANDREKTKAVEIILRSSTAKSNQENQWFFYETPAGTSARCKPASSTLAKFPLPNGPIEPEWPNGEFPIRPYGMNCMYKNNNKNAGALWCKERKDPIICKSEKHLLSELCMRDVIQKQYVSCQW</sequence>
<protein>
    <recommendedName>
        <fullName evidence="3">SGNH hydrolase</fullName>
    </recommendedName>
</protein>
<dbReference type="InterPro" id="IPR037460">
    <property type="entry name" value="SEST-like"/>
</dbReference>
<dbReference type="GO" id="GO:0016788">
    <property type="term" value="F:hydrolase activity, acting on ester bonds"/>
    <property type="evidence" value="ECO:0007669"/>
    <property type="project" value="InterPro"/>
</dbReference>
<dbReference type="AlphaFoldDB" id="A0A6A6ZXA6"/>
<keyword evidence="2" id="KW-1185">Reference proteome</keyword>
<dbReference type="InterPro" id="IPR036514">
    <property type="entry name" value="SGNH_hydro_sf"/>
</dbReference>
<dbReference type="GO" id="GO:0006629">
    <property type="term" value="P:lipid metabolic process"/>
    <property type="evidence" value="ECO:0007669"/>
    <property type="project" value="TreeGrafter"/>
</dbReference>
<dbReference type="Proteomes" id="UP000799424">
    <property type="component" value="Unassembled WGS sequence"/>
</dbReference>
<dbReference type="PANTHER" id="PTHR37981">
    <property type="entry name" value="LIPASE 2"/>
    <property type="match status" value="1"/>
</dbReference>
<proteinExistence type="predicted"/>
<dbReference type="Gene3D" id="3.40.50.1110">
    <property type="entry name" value="SGNH hydrolase"/>
    <property type="match status" value="1"/>
</dbReference>
<accession>A0A6A6ZXA6</accession>
<dbReference type="OrthoDB" id="21678at2759"/>
<evidence type="ECO:0000313" key="1">
    <source>
        <dbReference type="EMBL" id="KAF2825179.1"/>
    </source>
</evidence>
<organism evidence="1 2">
    <name type="scientific">Ophiobolus disseminans</name>
    <dbReference type="NCBI Taxonomy" id="1469910"/>
    <lineage>
        <taxon>Eukaryota</taxon>
        <taxon>Fungi</taxon>
        <taxon>Dikarya</taxon>
        <taxon>Ascomycota</taxon>
        <taxon>Pezizomycotina</taxon>
        <taxon>Dothideomycetes</taxon>
        <taxon>Pleosporomycetidae</taxon>
        <taxon>Pleosporales</taxon>
        <taxon>Pleosporineae</taxon>
        <taxon>Phaeosphaeriaceae</taxon>
        <taxon>Ophiobolus</taxon>
    </lineage>
</organism>
<dbReference type="EMBL" id="MU006228">
    <property type="protein sequence ID" value="KAF2825179.1"/>
    <property type="molecule type" value="Genomic_DNA"/>
</dbReference>
<reference evidence="1" key="1">
    <citation type="journal article" date="2020" name="Stud. Mycol.">
        <title>101 Dothideomycetes genomes: a test case for predicting lifestyles and emergence of pathogens.</title>
        <authorList>
            <person name="Haridas S."/>
            <person name="Albert R."/>
            <person name="Binder M."/>
            <person name="Bloem J."/>
            <person name="Labutti K."/>
            <person name="Salamov A."/>
            <person name="Andreopoulos B."/>
            <person name="Baker S."/>
            <person name="Barry K."/>
            <person name="Bills G."/>
            <person name="Bluhm B."/>
            <person name="Cannon C."/>
            <person name="Castanera R."/>
            <person name="Culley D."/>
            <person name="Daum C."/>
            <person name="Ezra D."/>
            <person name="Gonzalez J."/>
            <person name="Henrissat B."/>
            <person name="Kuo A."/>
            <person name="Liang C."/>
            <person name="Lipzen A."/>
            <person name="Lutzoni F."/>
            <person name="Magnuson J."/>
            <person name="Mondo S."/>
            <person name="Nolan M."/>
            <person name="Ohm R."/>
            <person name="Pangilinan J."/>
            <person name="Park H.-J."/>
            <person name="Ramirez L."/>
            <person name="Alfaro M."/>
            <person name="Sun H."/>
            <person name="Tritt A."/>
            <person name="Yoshinaga Y."/>
            <person name="Zwiers L.-H."/>
            <person name="Turgeon B."/>
            <person name="Goodwin S."/>
            <person name="Spatafora J."/>
            <person name="Crous P."/>
            <person name="Grigoriev I."/>
        </authorList>
    </citation>
    <scope>NUCLEOTIDE SEQUENCE</scope>
    <source>
        <strain evidence="1">CBS 113818</strain>
    </source>
</reference>